<dbReference type="SUPFAM" id="SSF46626">
    <property type="entry name" value="Cytochrome c"/>
    <property type="match status" value="3"/>
</dbReference>
<feature type="signal peptide" evidence="13">
    <location>
        <begin position="1"/>
        <end position="40"/>
    </location>
</feature>
<dbReference type="STRING" id="767434.Fraau_2340"/>
<keyword evidence="7" id="KW-0677">Repeat</keyword>
<feature type="domain" description="Cytochrome c" evidence="14">
    <location>
        <begin position="194"/>
        <end position="308"/>
    </location>
</feature>
<dbReference type="GO" id="GO:0005506">
    <property type="term" value="F:iron ion binding"/>
    <property type="evidence" value="ECO:0007669"/>
    <property type="project" value="InterPro"/>
</dbReference>
<proteinExistence type="predicted"/>
<keyword evidence="2" id="KW-0813">Transport</keyword>
<keyword evidence="9 12" id="KW-0408">Iron</keyword>
<feature type="domain" description="Cytochrome c" evidence="14">
    <location>
        <begin position="47"/>
        <end position="150"/>
    </location>
</feature>
<keyword evidence="5 12" id="KW-0479">Metal-binding</keyword>
<dbReference type="GO" id="GO:0016614">
    <property type="term" value="F:oxidoreductase activity, acting on CH-OH group of donors"/>
    <property type="evidence" value="ECO:0007669"/>
    <property type="project" value="InterPro"/>
</dbReference>
<keyword evidence="10" id="KW-0472">Membrane</keyword>
<feature type="binding site" description="covalent" evidence="11">
    <location>
        <position position="61"/>
    </location>
    <ligand>
        <name>heme c</name>
        <dbReference type="ChEBI" id="CHEBI:61717"/>
        <label>1</label>
    </ligand>
</feature>
<dbReference type="PRINTS" id="PR00605">
    <property type="entry name" value="CYTCHROMECIC"/>
</dbReference>
<evidence type="ECO:0000256" key="6">
    <source>
        <dbReference type="ARBA" id="ARBA00022729"/>
    </source>
</evidence>
<dbReference type="InterPro" id="IPR008168">
    <property type="entry name" value="Cyt_C_IC"/>
</dbReference>
<sequence>MMTSRNSPSPATRPVARMNKMLRSLAATLALGSVAFAAHAQSSDDQALIQRGAYVAHLADCAACHTGIGGKLYAGGLQIKTPIGAIYSTNITPDASTGIGGYTFEQFDQAVRQGIRKDGSTLYPAMPYPSFARMTEDDMKALYAYFMHGVQPVAQTNKAVDISWPMSMRWPLAIWRKVFAPTPTTATTAPSNDNPIARGEYLVTGAGHCGACHTPRGTGMQEKALDGSSPDFLAGGAPIDNWIAPSLRSNPNSGLGRWSEEDIYYFLKTGRTDHAAVFGGMADVVAWSTQHYSDDDLHAIAKYLKSLPEVPAQGTAYAYNDATAKALDQGDTAGHPGADTYVKQCAICHRNDGGGVARMFPPLAGNPVVMSGNPTSLVNVIVNGGVLPPTNWAPSAVAMPAYKHDLTDQQIADVANYIRQAWGNQSDAPKTTVTASAVQALREHDMPVADISGWLRLTPQPYGAGWTFAPQTHTGKDEAQ</sequence>
<evidence type="ECO:0000256" key="12">
    <source>
        <dbReference type="PIRSR" id="PIRSR000018-51"/>
    </source>
</evidence>
<feature type="binding site" description="axial binding residue" evidence="12">
    <location>
        <position position="65"/>
    </location>
    <ligand>
        <name>heme c</name>
        <dbReference type="ChEBI" id="CHEBI:61717"/>
        <label>1</label>
    </ligand>
    <ligandPart>
        <name>Fe</name>
        <dbReference type="ChEBI" id="CHEBI:18248"/>
    </ligandPart>
</feature>
<evidence type="ECO:0000256" key="2">
    <source>
        <dbReference type="ARBA" id="ARBA00022448"/>
    </source>
</evidence>
<dbReference type="Pfam" id="PF00034">
    <property type="entry name" value="Cytochrom_C"/>
    <property type="match status" value="3"/>
</dbReference>
<feature type="binding site" description="axial binding residue" evidence="12">
    <location>
        <position position="213"/>
    </location>
    <ligand>
        <name>heme c</name>
        <dbReference type="ChEBI" id="CHEBI:61717"/>
        <label>2</label>
    </ligand>
    <ligandPart>
        <name>Fe</name>
        <dbReference type="ChEBI" id="CHEBI:18248"/>
    </ligandPart>
</feature>
<evidence type="ECO:0000256" key="9">
    <source>
        <dbReference type="ARBA" id="ARBA00023004"/>
    </source>
</evidence>
<evidence type="ECO:0000313" key="15">
    <source>
        <dbReference type="EMBL" id="AFC86708.1"/>
    </source>
</evidence>
<dbReference type="AlphaFoldDB" id="H8L5Q4"/>
<dbReference type="GO" id="GO:0005886">
    <property type="term" value="C:plasma membrane"/>
    <property type="evidence" value="ECO:0007669"/>
    <property type="project" value="UniProtKB-SubCell"/>
</dbReference>
<evidence type="ECO:0000256" key="4">
    <source>
        <dbReference type="ARBA" id="ARBA00022617"/>
    </source>
</evidence>
<evidence type="ECO:0000256" key="8">
    <source>
        <dbReference type="ARBA" id="ARBA00022982"/>
    </source>
</evidence>
<feature type="binding site" description="covalent" evidence="11">
    <location>
        <position position="345"/>
    </location>
    <ligand>
        <name>heme c</name>
        <dbReference type="ChEBI" id="CHEBI:61717"/>
        <label>3</label>
    </ligand>
</feature>
<reference evidence="15" key="1">
    <citation type="submission" date="2012-02" db="EMBL/GenBank/DDBJ databases">
        <title>The complete genome of Frateuria aurantia DSM 6220.</title>
        <authorList>
            <consortium name="US DOE Joint Genome Institute (JGI-PGF)"/>
            <person name="Lucas S."/>
            <person name="Copeland A."/>
            <person name="Lapidus A."/>
            <person name="Glavina del Rio T."/>
            <person name="Dalin E."/>
            <person name="Tice H."/>
            <person name="Bruce D."/>
            <person name="Goodwin L."/>
            <person name="Pitluck S."/>
            <person name="Peters L."/>
            <person name="Ovchinnikova G."/>
            <person name="Teshima H."/>
            <person name="Kyrpides N."/>
            <person name="Mavromatis K."/>
            <person name="Ivanova N."/>
            <person name="Brettin T."/>
            <person name="Detter J.C."/>
            <person name="Han C."/>
            <person name="Larimer F."/>
            <person name="Land M."/>
            <person name="Hauser L."/>
            <person name="Markowitz V."/>
            <person name="Cheng J.-F."/>
            <person name="Hugenholtz P."/>
            <person name="Woyke T."/>
            <person name="Wu D."/>
            <person name="Brambilla E."/>
            <person name="Klenk H.-P."/>
            <person name="Eisen J.A."/>
        </authorList>
    </citation>
    <scope>NUCLEOTIDE SEQUENCE</scope>
    <source>
        <strain evidence="15">DSM 6220</strain>
    </source>
</reference>
<dbReference type="InterPro" id="IPR036909">
    <property type="entry name" value="Cyt_c-like_dom_sf"/>
</dbReference>
<evidence type="ECO:0000313" key="16">
    <source>
        <dbReference type="Proteomes" id="UP000005234"/>
    </source>
</evidence>
<dbReference type="EMBL" id="CP003350">
    <property type="protein sequence ID" value="AFC86708.1"/>
    <property type="molecule type" value="Genomic_DNA"/>
</dbReference>
<evidence type="ECO:0000256" key="13">
    <source>
        <dbReference type="SAM" id="SignalP"/>
    </source>
</evidence>
<protein>
    <submittedName>
        <fullName evidence="15">Cytochrome c, mono-and diheme variants family</fullName>
    </submittedName>
</protein>
<feature type="binding site" description="covalent" evidence="11">
    <location>
        <position position="64"/>
    </location>
    <ligand>
        <name>heme c</name>
        <dbReference type="ChEBI" id="CHEBI:61717"/>
        <label>1</label>
    </ligand>
</feature>
<keyword evidence="3" id="KW-1003">Cell membrane</keyword>
<evidence type="ECO:0000256" key="1">
    <source>
        <dbReference type="ARBA" id="ARBA00004236"/>
    </source>
</evidence>
<feature type="chain" id="PRO_5003614275" evidence="13">
    <location>
        <begin position="41"/>
        <end position="480"/>
    </location>
</feature>
<keyword evidence="6 13" id="KW-0732">Signal</keyword>
<comment type="cofactor">
    <cofactor evidence="11">
        <name>heme c</name>
        <dbReference type="ChEBI" id="CHEBI:61717"/>
    </cofactor>
    <text evidence="11">Binds 3 heme c groups covalently per subunit.</text>
</comment>
<dbReference type="GO" id="GO:0020037">
    <property type="term" value="F:heme binding"/>
    <property type="evidence" value="ECO:0007669"/>
    <property type="project" value="InterPro"/>
</dbReference>
<dbReference type="KEGG" id="fau:Fraau_2340"/>
<dbReference type="PANTHER" id="PTHR35008:SF8">
    <property type="entry name" value="ALCOHOL DEHYDROGENASE CYTOCHROME C SUBUNIT"/>
    <property type="match status" value="1"/>
</dbReference>
<dbReference type="eggNOG" id="COG2010">
    <property type="taxonomic scope" value="Bacteria"/>
</dbReference>
<keyword evidence="8" id="KW-0249">Electron transport</keyword>
<feature type="binding site" description="covalent" evidence="11">
    <location>
        <position position="212"/>
    </location>
    <ligand>
        <name>heme c</name>
        <dbReference type="ChEBI" id="CHEBI:61717"/>
        <label>2</label>
    </ligand>
</feature>
<organism evidence="15 16">
    <name type="scientific">Frateuria aurantia (strain ATCC 33424 / DSM 6220 / KCTC 2777 / LMG 1558 / NBRC 3245 / NCIMB 13370)</name>
    <name type="common">Acetobacter aurantius</name>
    <dbReference type="NCBI Taxonomy" id="767434"/>
    <lineage>
        <taxon>Bacteria</taxon>
        <taxon>Pseudomonadati</taxon>
        <taxon>Pseudomonadota</taxon>
        <taxon>Gammaproteobacteria</taxon>
        <taxon>Lysobacterales</taxon>
        <taxon>Rhodanobacteraceae</taxon>
        <taxon>Frateuria</taxon>
    </lineage>
</organism>
<evidence type="ECO:0000256" key="10">
    <source>
        <dbReference type="ARBA" id="ARBA00023136"/>
    </source>
</evidence>
<evidence type="ECO:0000256" key="7">
    <source>
        <dbReference type="ARBA" id="ARBA00022737"/>
    </source>
</evidence>
<dbReference type="PANTHER" id="PTHR35008">
    <property type="entry name" value="BLL4482 PROTEIN-RELATED"/>
    <property type="match status" value="1"/>
</dbReference>
<evidence type="ECO:0000259" key="14">
    <source>
        <dbReference type="PROSITE" id="PS51007"/>
    </source>
</evidence>
<comment type="subcellular location">
    <subcellularLocation>
        <location evidence="1">Cell membrane</location>
    </subcellularLocation>
</comment>
<feature type="domain" description="Cytochrome c" evidence="14">
    <location>
        <begin position="332"/>
        <end position="422"/>
    </location>
</feature>
<feature type="binding site" description="covalent" evidence="11">
    <location>
        <position position="348"/>
    </location>
    <ligand>
        <name>heme c</name>
        <dbReference type="ChEBI" id="CHEBI:61717"/>
        <label>3</label>
    </ligand>
</feature>
<feature type="binding site" description="axial binding residue" evidence="12">
    <location>
        <position position="349"/>
    </location>
    <ligand>
        <name>heme c</name>
        <dbReference type="ChEBI" id="CHEBI:61717"/>
        <label>3</label>
    </ligand>
    <ligandPart>
        <name>Fe</name>
        <dbReference type="ChEBI" id="CHEBI:18248"/>
    </ligandPart>
</feature>
<keyword evidence="4 11" id="KW-0349">Heme</keyword>
<accession>H8L5Q4</accession>
<dbReference type="PROSITE" id="PS51007">
    <property type="entry name" value="CYTC"/>
    <property type="match status" value="3"/>
</dbReference>
<dbReference type="InterPro" id="IPR009056">
    <property type="entry name" value="Cyt_c-like_dom"/>
</dbReference>
<evidence type="ECO:0000256" key="11">
    <source>
        <dbReference type="PIRSR" id="PIRSR000018-50"/>
    </source>
</evidence>
<gene>
    <name evidence="15" type="ordered locus">Fraau_2340</name>
</gene>
<keyword evidence="16" id="KW-1185">Reference proteome</keyword>
<dbReference type="Proteomes" id="UP000005234">
    <property type="component" value="Chromosome"/>
</dbReference>
<evidence type="ECO:0000256" key="3">
    <source>
        <dbReference type="ARBA" id="ARBA00022475"/>
    </source>
</evidence>
<dbReference type="InterPro" id="IPR051459">
    <property type="entry name" value="Cytochrome_c-type_DH"/>
</dbReference>
<dbReference type="GO" id="GO:0009055">
    <property type="term" value="F:electron transfer activity"/>
    <property type="evidence" value="ECO:0007669"/>
    <property type="project" value="InterPro"/>
</dbReference>
<dbReference type="HOGENOM" id="CLU_028594_0_0_6"/>
<dbReference type="PIRSF" id="PIRSF000018">
    <property type="entry name" value="Mb_ADH_cyt_c"/>
    <property type="match status" value="1"/>
</dbReference>
<name>H8L5Q4_FRAAD</name>
<dbReference type="Gene3D" id="1.10.760.10">
    <property type="entry name" value="Cytochrome c-like domain"/>
    <property type="match status" value="3"/>
</dbReference>
<evidence type="ECO:0000256" key="5">
    <source>
        <dbReference type="ARBA" id="ARBA00022723"/>
    </source>
</evidence>
<feature type="binding site" description="covalent" evidence="11">
    <location>
        <position position="209"/>
    </location>
    <ligand>
        <name>heme c</name>
        <dbReference type="ChEBI" id="CHEBI:61717"/>
        <label>2</label>
    </ligand>
</feature>
<dbReference type="InterPro" id="IPR014353">
    <property type="entry name" value="Membr-bd_ADH_cyt_c"/>
</dbReference>